<sequence>MKKGAICRPPNQTCTTWSIRALPLHISRRRCVIFARSSRSLTDVSSREFSSLPPFCNSNYFGGVIKPYYSASTKLSSAWEARS</sequence>
<dbReference type="BioCyc" id="ECOL478008-HMP:G76-483037-MONOMER"/>
<evidence type="ECO:0000313" key="2">
    <source>
        <dbReference type="Proteomes" id="UP000004641"/>
    </source>
</evidence>
<evidence type="ECO:0000313" key="1">
    <source>
        <dbReference type="EMBL" id="EDU89479.1"/>
    </source>
</evidence>
<name>A0A0H3PN82_ECO5C</name>
<reference evidence="1 2" key="1">
    <citation type="journal article" date="2011" name="Appl. Environ. Microbiol.">
        <title>Genome signatures of Escherichia coli O157:H7 isolates from the bovine host reservoir.</title>
        <authorList>
            <person name="Eppinger M."/>
            <person name="Mammel M.K."/>
            <person name="Leclerc J.E."/>
            <person name="Ravel J."/>
            <person name="Cebula T.A."/>
        </authorList>
    </citation>
    <scope>NUCLEOTIDE SEQUENCE [LARGE SCALE GENOMIC DNA]</scope>
    <source>
        <strain evidence="1 2">EC869</strain>
    </source>
</reference>
<dbReference type="EMBL" id="ABHU01000021">
    <property type="protein sequence ID" value="EDU89479.1"/>
    <property type="molecule type" value="Genomic_DNA"/>
</dbReference>
<comment type="caution">
    <text evidence="1">The sequence shown here is derived from an EMBL/GenBank/DDBJ whole genome shotgun (WGS) entry which is preliminary data.</text>
</comment>
<gene>
    <name evidence="1" type="ORF">ECH7EC869_1016</name>
</gene>
<dbReference type="Proteomes" id="UP000004641">
    <property type="component" value="Unassembled WGS sequence"/>
</dbReference>
<dbReference type="AlphaFoldDB" id="A0A0H3PN82"/>
<accession>A0A0H3PN82</accession>
<organism evidence="1 2">
    <name type="scientific">Escherichia coli O157:H7 (strain EC869)</name>
    <dbReference type="NCBI Taxonomy" id="478008"/>
    <lineage>
        <taxon>Bacteria</taxon>
        <taxon>Pseudomonadati</taxon>
        <taxon>Pseudomonadota</taxon>
        <taxon>Gammaproteobacteria</taxon>
        <taxon>Enterobacterales</taxon>
        <taxon>Enterobacteriaceae</taxon>
        <taxon>Escherichia</taxon>
    </lineage>
</organism>
<proteinExistence type="predicted"/>
<protein>
    <submittedName>
        <fullName evidence="1">Uncharacterized protein</fullName>
    </submittedName>
</protein>